<organism evidence="3 4">
    <name type="scientific">Mycolicibacterium tokaiense</name>
    <dbReference type="NCBI Taxonomy" id="39695"/>
    <lineage>
        <taxon>Bacteria</taxon>
        <taxon>Bacillati</taxon>
        <taxon>Actinomycetota</taxon>
        <taxon>Actinomycetes</taxon>
        <taxon>Mycobacteriales</taxon>
        <taxon>Mycobacteriaceae</taxon>
        <taxon>Mycolicibacterium</taxon>
    </lineage>
</organism>
<accession>A0A378TJT5</accession>
<keyword evidence="2" id="KW-0472">Membrane</keyword>
<dbReference type="PANTHER" id="PTHR38588:SF1">
    <property type="entry name" value="BLL0334 PROTEIN"/>
    <property type="match status" value="1"/>
</dbReference>
<dbReference type="EMBL" id="UGQT01000001">
    <property type="protein sequence ID" value="STZ60447.1"/>
    <property type="molecule type" value="Genomic_DNA"/>
</dbReference>
<dbReference type="AlphaFoldDB" id="A0A378TJT5"/>
<evidence type="ECO:0000313" key="4">
    <source>
        <dbReference type="Proteomes" id="UP000254978"/>
    </source>
</evidence>
<dbReference type="RefSeq" id="WP_115279608.1">
    <property type="nucleotide sequence ID" value="NZ_AP022600.1"/>
</dbReference>
<dbReference type="Gene3D" id="3.30.530.20">
    <property type="match status" value="1"/>
</dbReference>
<dbReference type="Pfam" id="PF06240">
    <property type="entry name" value="COXG"/>
    <property type="match status" value="1"/>
</dbReference>
<dbReference type="SUPFAM" id="SSF55961">
    <property type="entry name" value="Bet v1-like"/>
    <property type="match status" value="1"/>
</dbReference>
<dbReference type="OrthoDB" id="9808623at2"/>
<feature type="compositionally biased region" description="Low complexity" evidence="1">
    <location>
        <begin position="167"/>
        <end position="177"/>
    </location>
</feature>
<protein>
    <submittedName>
        <fullName evidence="3">Putative oxidoreductase</fullName>
    </submittedName>
</protein>
<reference evidence="3 4" key="1">
    <citation type="submission" date="2018-06" db="EMBL/GenBank/DDBJ databases">
        <authorList>
            <consortium name="Pathogen Informatics"/>
            <person name="Doyle S."/>
        </authorList>
    </citation>
    <scope>NUCLEOTIDE SEQUENCE [LARGE SCALE GENOMIC DNA]</scope>
    <source>
        <strain evidence="3 4">NCTC10821</strain>
    </source>
</reference>
<proteinExistence type="predicted"/>
<dbReference type="Proteomes" id="UP000254978">
    <property type="component" value="Unassembled WGS sequence"/>
</dbReference>
<sequence length="242" mass="25778">MPMQLKNEFEIDTDLEHTWALLTDIPRIMPCMPGAALDGVDGDDYLGNVKIKVGPIGAHFRGRARFTQKDDATHSAVISASGKDPKGQAAANAKIHARLEPVTANRTRVLIDTDLEISGRMAQFGRGAIADVSNRLIGQFVTNLSGLLTAPAGAAPSTNGVAAESNTTSPAATGAPAAPADAGLDVVSFVLPMIKERYGQALIGGLLGFLLSWVVFGRRVGKQQQPQYRYFPFPEAPRWPSD</sequence>
<evidence type="ECO:0000313" key="3">
    <source>
        <dbReference type="EMBL" id="STZ60447.1"/>
    </source>
</evidence>
<feature type="region of interest" description="Disordered" evidence="1">
    <location>
        <begin position="155"/>
        <end position="177"/>
    </location>
</feature>
<dbReference type="CDD" id="cd07823">
    <property type="entry name" value="SRPBCC_5"/>
    <property type="match status" value="1"/>
</dbReference>
<name>A0A378TJT5_9MYCO</name>
<keyword evidence="2" id="KW-0812">Transmembrane</keyword>
<dbReference type="InterPro" id="IPR010419">
    <property type="entry name" value="CO_DH_gsu"/>
</dbReference>
<feature type="compositionally biased region" description="Polar residues" evidence="1">
    <location>
        <begin position="156"/>
        <end position="166"/>
    </location>
</feature>
<keyword evidence="2" id="KW-1133">Transmembrane helix</keyword>
<feature type="transmembrane region" description="Helical" evidence="2">
    <location>
        <begin position="198"/>
        <end position="216"/>
    </location>
</feature>
<evidence type="ECO:0000256" key="1">
    <source>
        <dbReference type="SAM" id="MobiDB-lite"/>
    </source>
</evidence>
<evidence type="ECO:0000256" key="2">
    <source>
        <dbReference type="SAM" id="Phobius"/>
    </source>
</evidence>
<keyword evidence="4" id="KW-1185">Reference proteome</keyword>
<gene>
    <name evidence="3" type="ORF">NCTC10821_03987</name>
</gene>
<dbReference type="PANTHER" id="PTHR38588">
    <property type="entry name" value="BLL0334 PROTEIN"/>
    <property type="match status" value="1"/>
</dbReference>
<dbReference type="InterPro" id="IPR023393">
    <property type="entry name" value="START-like_dom_sf"/>
</dbReference>